<reference evidence="4" key="1">
    <citation type="submission" date="2018-06" db="EMBL/GenBank/DDBJ databases">
        <authorList>
            <person name="Zhirakovskaya E."/>
        </authorList>
    </citation>
    <scope>NUCLEOTIDE SEQUENCE</scope>
</reference>
<dbReference type="SUPFAM" id="SSF55073">
    <property type="entry name" value="Nucleotide cyclase"/>
    <property type="match status" value="1"/>
</dbReference>
<dbReference type="GO" id="GO:0071111">
    <property type="term" value="F:cyclic-guanylate-specific phosphodiesterase activity"/>
    <property type="evidence" value="ECO:0007669"/>
    <property type="project" value="InterPro"/>
</dbReference>
<gene>
    <name evidence="4" type="ORF">MNBD_GAMMA23-1573</name>
</gene>
<dbReference type="InterPro" id="IPR043128">
    <property type="entry name" value="Rev_trsase/Diguanyl_cyclase"/>
</dbReference>
<feature type="domain" description="EAL" evidence="2">
    <location>
        <begin position="356"/>
        <end position="609"/>
    </location>
</feature>
<sequence>MKLTAENKDAVILAIDNNEATLGLIDAILRGAGFKNIHLTGEAGQASSLYKKYDPDVILLDLNMPDMDGFDVLAVFKEECNAEYLPVIILTGEDDVAIKVKVLECGAKDFITKPFDHFEMLARINTIVAMSAFYKELLLKNKSLDHIVNAQTNSLMSAVKEKEEAEEKLQDNLLHDNVTGLPNRYLFEDRLSQFISVSKRNNTNVAVIVLGFDNYTEIDNVIGHHAYEELLRKITARLKIILRTSDTVSIIQDATSGTALSRLGEDLFAIIVPIFQTIDDIDHIIDRCASSLLAPIDLPDVMFDIIIRSGVSYFPEHGDTSEELIQHANNALYRAREENKQYMIYDISHDYETKYRLNLMTELKKSLEQDELELFYQPKIDLNTNRVTGCEALLRWHHPEYGFVPPDSFIPIAEKTGTIRLVTTWVIGKAMQQWAQWHAMGIEFTISINVSTYDLSDSSFVALVKQNLEKYNVIPSNIILEVTENSTMQDPSTSMIILNHLSALGVLLSIDDYGTGYSSLSYLKSLPVDEIKIDKSFVINMDTDRDNSVIVKSTIDLAHNLGYRVVAEGIENKTIYAMLQAYNCDTAQGFFMSQPLPAHEIENWLIEKKWNFA</sequence>
<evidence type="ECO:0000313" key="4">
    <source>
        <dbReference type="EMBL" id="VAW90974.1"/>
    </source>
</evidence>
<dbReference type="InterPro" id="IPR000160">
    <property type="entry name" value="GGDEF_dom"/>
</dbReference>
<dbReference type="InterPro" id="IPR001633">
    <property type="entry name" value="EAL_dom"/>
</dbReference>
<dbReference type="Gene3D" id="3.30.70.270">
    <property type="match status" value="1"/>
</dbReference>
<accession>A0A3B1AB72</accession>
<dbReference type="PANTHER" id="PTHR33121">
    <property type="entry name" value="CYCLIC DI-GMP PHOSPHODIESTERASE PDEF"/>
    <property type="match status" value="1"/>
</dbReference>
<dbReference type="InterPro" id="IPR050706">
    <property type="entry name" value="Cyclic-di-GMP_PDE-like"/>
</dbReference>
<name>A0A3B1AB72_9ZZZZ</name>
<dbReference type="CDD" id="cd01949">
    <property type="entry name" value="GGDEF"/>
    <property type="match status" value="1"/>
</dbReference>
<dbReference type="PROSITE" id="PS50110">
    <property type="entry name" value="RESPONSE_REGULATORY"/>
    <property type="match status" value="1"/>
</dbReference>
<evidence type="ECO:0000259" key="2">
    <source>
        <dbReference type="PROSITE" id="PS50883"/>
    </source>
</evidence>
<dbReference type="CDD" id="cd01948">
    <property type="entry name" value="EAL"/>
    <property type="match status" value="1"/>
</dbReference>
<evidence type="ECO:0000259" key="1">
    <source>
        <dbReference type="PROSITE" id="PS50110"/>
    </source>
</evidence>
<dbReference type="Pfam" id="PF00072">
    <property type="entry name" value="Response_reg"/>
    <property type="match status" value="1"/>
</dbReference>
<dbReference type="SMART" id="SM00267">
    <property type="entry name" value="GGDEF"/>
    <property type="match status" value="1"/>
</dbReference>
<evidence type="ECO:0000259" key="3">
    <source>
        <dbReference type="PROSITE" id="PS50887"/>
    </source>
</evidence>
<dbReference type="PANTHER" id="PTHR33121:SF71">
    <property type="entry name" value="OXYGEN SENSOR PROTEIN DOSP"/>
    <property type="match status" value="1"/>
</dbReference>
<dbReference type="InterPro" id="IPR001789">
    <property type="entry name" value="Sig_transdc_resp-reg_receiver"/>
</dbReference>
<dbReference type="SMART" id="SM00448">
    <property type="entry name" value="REC"/>
    <property type="match status" value="1"/>
</dbReference>
<organism evidence="4">
    <name type="scientific">hydrothermal vent metagenome</name>
    <dbReference type="NCBI Taxonomy" id="652676"/>
    <lineage>
        <taxon>unclassified sequences</taxon>
        <taxon>metagenomes</taxon>
        <taxon>ecological metagenomes</taxon>
    </lineage>
</organism>
<dbReference type="Gene3D" id="3.20.20.450">
    <property type="entry name" value="EAL domain"/>
    <property type="match status" value="1"/>
</dbReference>
<dbReference type="SUPFAM" id="SSF141868">
    <property type="entry name" value="EAL domain-like"/>
    <property type="match status" value="1"/>
</dbReference>
<feature type="domain" description="GGDEF" evidence="3">
    <location>
        <begin position="203"/>
        <end position="347"/>
    </location>
</feature>
<feature type="domain" description="Response regulatory" evidence="1">
    <location>
        <begin position="11"/>
        <end position="128"/>
    </location>
</feature>
<dbReference type="SMART" id="SM00052">
    <property type="entry name" value="EAL"/>
    <property type="match status" value="1"/>
</dbReference>
<dbReference type="EMBL" id="UOFT01000001">
    <property type="protein sequence ID" value="VAW90974.1"/>
    <property type="molecule type" value="Genomic_DNA"/>
</dbReference>
<dbReference type="AlphaFoldDB" id="A0A3B1AB72"/>
<dbReference type="InterPro" id="IPR011006">
    <property type="entry name" value="CheY-like_superfamily"/>
</dbReference>
<dbReference type="Gene3D" id="3.40.50.2300">
    <property type="match status" value="1"/>
</dbReference>
<dbReference type="NCBIfam" id="TIGR00254">
    <property type="entry name" value="GGDEF"/>
    <property type="match status" value="1"/>
</dbReference>
<dbReference type="Pfam" id="PF00990">
    <property type="entry name" value="GGDEF"/>
    <property type="match status" value="1"/>
</dbReference>
<proteinExistence type="predicted"/>
<protein>
    <submittedName>
        <fullName evidence="4">Diguanylate cyclase/phosphodiesterase (GGDEF &amp; EAL domains) with PAS/PAC sensor(S)</fullName>
    </submittedName>
</protein>
<dbReference type="InterPro" id="IPR029787">
    <property type="entry name" value="Nucleotide_cyclase"/>
</dbReference>
<dbReference type="SUPFAM" id="SSF52172">
    <property type="entry name" value="CheY-like"/>
    <property type="match status" value="1"/>
</dbReference>
<dbReference type="InterPro" id="IPR035919">
    <property type="entry name" value="EAL_sf"/>
</dbReference>
<dbReference type="PROSITE" id="PS50887">
    <property type="entry name" value="GGDEF"/>
    <property type="match status" value="1"/>
</dbReference>
<dbReference type="PROSITE" id="PS50883">
    <property type="entry name" value="EAL"/>
    <property type="match status" value="1"/>
</dbReference>
<dbReference type="GO" id="GO:0000160">
    <property type="term" value="P:phosphorelay signal transduction system"/>
    <property type="evidence" value="ECO:0007669"/>
    <property type="project" value="InterPro"/>
</dbReference>
<dbReference type="FunFam" id="3.20.20.450:FF:000001">
    <property type="entry name" value="Cyclic di-GMP phosphodiesterase yahA"/>
    <property type="match status" value="1"/>
</dbReference>
<dbReference type="Pfam" id="PF00563">
    <property type="entry name" value="EAL"/>
    <property type="match status" value="1"/>
</dbReference>